<proteinExistence type="inferred from homology"/>
<dbReference type="InterPro" id="IPR029058">
    <property type="entry name" value="AB_hydrolase_fold"/>
</dbReference>
<feature type="domain" description="Acetyl xylan esterase" evidence="3">
    <location>
        <begin position="14"/>
        <end position="61"/>
    </location>
</feature>
<evidence type="ECO:0000313" key="5">
    <source>
        <dbReference type="Proteomes" id="UP001597058"/>
    </source>
</evidence>
<organism evidence="4 5">
    <name type="scientific">Streptomyces kaempferi</name>
    <dbReference type="NCBI Taxonomy" id="333725"/>
    <lineage>
        <taxon>Bacteria</taxon>
        <taxon>Bacillati</taxon>
        <taxon>Actinomycetota</taxon>
        <taxon>Actinomycetes</taxon>
        <taxon>Kitasatosporales</taxon>
        <taxon>Streptomycetaceae</taxon>
        <taxon>Streptomyces</taxon>
    </lineage>
</organism>
<dbReference type="RefSeq" id="WP_381328483.1">
    <property type="nucleotide sequence ID" value="NZ_JBHTMM010000025.1"/>
</dbReference>
<dbReference type="InterPro" id="IPR050261">
    <property type="entry name" value="FrsA_esterase"/>
</dbReference>
<evidence type="ECO:0000259" key="3">
    <source>
        <dbReference type="Pfam" id="PF05448"/>
    </source>
</evidence>
<sequence length="215" mass="23588">MAADRRLAAGHSFLESLPEVDPERIGLWGTSYAGGHAIVLGATDRRLRAVVSQVPTISGFEQGRRRVVPEAVAALEEGFSEDERAQLRGEAPRTVAVVGSDPAVPASYRTQEAIDFYLQPVPDGVWENEVTVRSTRAARMYEPGIWVDRVSPTPLLMVVALNDTVTVTDMALAAYERALEPKRLRTIPGGHFDPYTTRFDTASGAAVEWFREHLA</sequence>
<reference evidence="5" key="1">
    <citation type="journal article" date="2019" name="Int. J. Syst. Evol. Microbiol.">
        <title>The Global Catalogue of Microorganisms (GCM) 10K type strain sequencing project: providing services to taxonomists for standard genome sequencing and annotation.</title>
        <authorList>
            <consortium name="The Broad Institute Genomics Platform"/>
            <consortium name="The Broad Institute Genome Sequencing Center for Infectious Disease"/>
            <person name="Wu L."/>
            <person name="Ma J."/>
        </authorList>
    </citation>
    <scope>NUCLEOTIDE SEQUENCE [LARGE SCALE GENOMIC DNA]</scope>
    <source>
        <strain evidence="5">CGMCC 4.7020</strain>
    </source>
</reference>
<accession>A0ABW3XG22</accession>
<protein>
    <submittedName>
        <fullName evidence="4">Alpha/beta hydrolase</fullName>
    </submittedName>
</protein>
<dbReference type="PANTHER" id="PTHR22946">
    <property type="entry name" value="DIENELACTONE HYDROLASE DOMAIN-CONTAINING PROTEIN-RELATED"/>
    <property type="match status" value="1"/>
</dbReference>
<name>A0ABW3XG22_9ACTN</name>
<dbReference type="Gene3D" id="3.40.50.1820">
    <property type="entry name" value="alpha/beta hydrolase"/>
    <property type="match status" value="1"/>
</dbReference>
<dbReference type="InterPro" id="IPR008391">
    <property type="entry name" value="AXE1_dom"/>
</dbReference>
<keyword evidence="2 4" id="KW-0378">Hydrolase</keyword>
<gene>
    <name evidence="4" type="ORF">ACFQ5X_20950</name>
</gene>
<dbReference type="Proteomes" id="UP001597058">
    <property type="component" value="Unassembled WGS sequence"/>
</dbReference>
<comment type="caution">
    <text evidence="4">The sequence shown here is derived from an EMBL/GenBank/DDBJ whole genome shotgun (WGS) entry which is preliminary data.</text>
</comment>
<comment type="similarity">
    <text evidence="1">Belongs to the AB hydrolase superfamily.</text>
</comment>
<dbReference type="GO" id="GO:0016787">
    <property type="term" value="F:hydrolase activity"/>
    <property type="evidence" value="ECO:0007669"/>
    <property type="project" value="UniProtKB-KW"/>
</dbReference>
<dbReference type="SUPFAM" id="SSF53474">
    <property type="entry name" value="alpha/beta-Hydrolases"/>
    <property type="match status" value="1"/>
</dbReference>
<keyword evidence="5" id="KW-1185">Reference proteome</keyword>
<evidence type="ECO:0000256" key="1">
    <source>
        <dbReference type="ARBA" id="ARBA00008645"/>
    </source>
</evidence>
<dbReference type="EMBL" id="JBHTMM010000025">
    <property type="protein sequence ID" value="MFD1308317.1"/>
    <property type="molecule type" value="Genomic_DNA"/>
</dbReference>
<dbReference type="PANTHER" id="PTHR22946:SF9">
    <property type="entry name" value="POLYKETIDE TRANSFERASE AF380"/>
    <property type="match status" value="1"/>
</dbReference>
<dbReference type="Pfam" id="PF05448">
    <property type="entry name" value="AXE1"/>
    <property type="match status" value="1"/>
</dbReference>
<evidence type="ECO:0000313" key="4">
    <source>
        <dbReference type="EMBL" id="MFD1308317.1"/>
    </source>
</evidence>
<evidence type="ECO:0000256" key="2">
    <source>
        <dbReference type="ARBA" id="ARBA00022801"/>
    </source>
</evidence>